<dbReference type="AlphaFoldDB" id="A0A084B2D0"/>
<organism evidence="3 4">
    <name type="scientific">Stachybotrys chartarum (strain CBS 109288 / IBT 7711)</name>
    <name type="common">Toxic black mold</name>
    <name type="synonym">Stilbospora chartarum</name>
    <dbReference type="NCBI Taxonomy" id="1280523"/>
    <lineage>
        <taxon>Eukaryota</taxon>
        <taxon>Fungi</taxon>
        <taxon>Dikarya</taxon>
        <taxon>Ascomycota</taxon>
        <taxon>Pezizomycotina</taxon>
        <taxon>Sordariomycetes</taxon>
        <taxon>Hypocreomycetidae</taxon>
        <taxon>Hypocreales</taxon>
        <taxon>Stachybotryaceae</taxon>
        <taxon>Stachybotrys</taxon>
    </lineage>
</organism>
<evidence type="ECO:0000259" key="2">
    <source>
        <dbReference type="Pfam" id="PF23232"/>
    </source>
</evidence>
<dbReference type="PANTHER" id="PTHR46411:SF2">
    <property type="entry name" value="AAA+ ATPASE DOMAIN-CONTAINING PROTEIN"/>
    <property type="match status" value="1"/>
</dbReference>
<evidence type="ECO:0000313" key="4">
    <source>
        <dbReference type="Proteomes" id="UP000028045"/>
    </source>
</evidence>
<dbReference type="Pfam" id="PF23232">
    <property type="entry name" value="AAA_lid_13"/>
    <property type="match status" value="1"/>
</dbReference>
<keyword evidence="4" id="KW-1185">Reference proteome</keyword>
<dbReference type="EMBL" id="KL648207">
    <property type="protein sequence ID" value="KEY71709.1"/>
    <property type="molecule type" value="Genomic_DNA"/>
</dbReference>
<dbReference type="InterPro" id="IPR056599">
    <property type="entry name" value="AAA_lid_fung"/>
</dbReference>
<name>A0A084B2D0_STACB</name>
<reference evidence="3 4" key="1">
    <citation type="journal article" date="2014" name="BMC Genomics">
        <title>Comparative genome sequencing reveals chemotype-specific gene clusters in the toxigenic black mold Stachybotrys.</title>
        <authorList>
            <person name="Semeiks J."/>
            <person name="Borek D."/>
            <person name="Otwinowski Z."/>
            <person name="Grishin N.V."/>
        </authorList>
    </citation>
    <scope>NUCLEOTIDE SEQUENCE [LARGE SCALE GENOMIC DNA]</scope>
    <source>
        <strain evidence="4">CBS 109288 / IBT 7711</strain>
    </source>
</reference>
<evidence type="ECO:0000313" key="3">
    <source>
        <dbReference type="EMBL" id="KEY71709.1"/>
    </source>
</evidence>
<accession>A0A084B2D0</accession>
<proteinExistence type="predicted"/>
<dbReference type="PANTHER" id="PTHR46411">
    <property type="entry name" value="FAMILY ATPASE, PUTATIVE-RELATED"/>
    <property type="match status" value="1"/>
</dbReference>
<gene>
    <name evidence="3" type="ORF">S7711_02937</name>
</gene>
<dbReference type="HOGENOM" id="CLU_1409646_0_0_1"/>
<sequence length="193" mass="21868">MNLIKIGAFIKGYWREYPFDRWNGRQIRNACLTAVALAEYEAQGEDPDDVLKPNAVVELKDSHLEDVAKTYLEFSEHMKDIYGTHAARRAKEAGLRAMWVDGKGKLVGNIGQKEAGIIEGSRKGRLLRAFGGEDSYVRPGQSQQSYHDPYPGGRGAPDQRYGRQQHGYNPDVETLRRSRFGFASETRLRPQRP</sequence>
<feature type="domain" description="AAA+ ATPase lid" evidence="2">
    <location>
        <begin position="21"/>
        <end position="83"/>
    </location>
</feature>
<feature type="region of interest" description="Disordered" evidence="1">
    <location>
        <begin position="134"/>
        <end position="193"/>
    </location>
</feature>
<protein>
    <recommendedName>
        <fullName evidence="2">AAA+ ATPase lid domain-containing protein</fullName>
    </recommendedName>
</protein>
<dbReference type="Proteomes" id="UP000028045">
    <property type="component" value="Unassembled WGS sequence"/>
</dbReference>
<dbReference type="OrthoDB" id="10042665at2759"/>
<evidence type="ECO:0000256" key="1">
    <source>
        <dbReference type="SAM" id="MobiDB-lite"/>
    </source>
</evidence>